<evidence type="ECO:0000259" key="2">
    <source>
        <dbReference type="Pfam" id="PF05193"/>
    </source>
</evidence>
<reference evidence="3" key="1">
    <citation type="journal article" date="2020" name="mSystems">
        <title>Genome- and Community-Level Interaction Insights into Carbon Utilization and Element Cycling Functions of Hydrothermarchaeota in Hydrothermal Sediment.</title>
        <authorList>
            <person name="Zhou Z."/>
            <person name="Liu Y."/>
            <person name="Xu W."/>
            <person name="Pan J."/>
            <person name="Luo Z.H."/>
            <person name="Li M."/>
        </authorList>
    </citation>
    <scope>NUCLEOTIDE SEQUENCE [LARGE SCALE GENOMIC DNA]</scope>
    <source>
        <strain evidence="3">SpSt-767</strain>
    </source>
</reference>
<dbReference type="InterPro" id="IPR011249">
    <property type="entry name" value="Metalloenz_LuxS/M16"/>
</dbReference>
<gene>
    <name evidence="3" type="ORF">ENV52_01380</name>
</gene>
<protein>
    <submittedName>
        <fullName evidence="3">Insulinase family protein</fullName>
    </submittedName>
</protein>
<dbReference type="PANTHER" id="PTHR11851">
    <property type="entry name" value="METALLOPROTEASE"/>
    <property type="match status" value="1"/>
</dbReference>
<dbReference type="AlphaFoldDB" id="A0A7V6A1I8"/>
<dbReference type="EMBL" id="DTGR01000025">
    <property type="protein sequence ID" value="HHS28338.1"/>
    <property type="molecule type" value="Genomic_DNA"/>
</dbReference>
<feature type="domain" description="Peptidase M16 C-terminal" evidence="2">
    <location>
        <begin position="172"/>
        <end position="349"/>
    </location>
</feature>
<sequence>MTGQVPPIYQVGLPTGLRLLGVEYERVPWISITCMVKRGAETDPAGRAGVADWTAEFLTLGTAKRSQRQLADDVESLGAVLSARAEYDATYISLEGLAEDFPVLMATLAEVVQTPGFPEQEFPLLLERRRAELTQLLDDPREVATRRFRRLFFGEAPYGHAVRGELESLDTLNLADLTSHYRREFASGVTSLVVVGMVPGNRVEEEVRRYWEAWQGGGPASSAYTTAPPRLAAPGLYLLDRPELTQSEIRLGHLGLPRHHPDFFPLRLANYILGEGGFSSRLMARIRSDLGYTYGIRSRFHFRRAPGPFTITTFTPAENTAEVVREIKGVVRDVRDNGVTAQELADAQSYYVGHFPQGLETARTIAQQVLAIDLYDLGLDYLLHYCEKLQAVTLEAARQAAHTHLHPEALVTLVVGPAHKCLKGLEDLGAVTILEGN</sequence>
<name>A0A7V6A1I8_9BACT</name>
<evidence type="ECO:0000259" key="1">
    <source>
        <dbReference type="Pfam" id="PF00675"/>
    </source>
</evidence>
<dbReference type="Pfam" id="PF05193">
    <property type="entry name" value="Peptidase_M16_C"/>
    <property type="match status" value="1"/>
</dbReference>
<accession>A0A7V6A1I8</accession>
<dbReference type="InterPro" id="IPR050361">
    <property type="entry name" value="MPP/UQCRC_Complex"/>
</dbReference>
<organism evidence="3">
    <name type="scientific">Desulfobacca acetoxidans</name>
    <dbReference type="NCBI Taxonomy" id="60893"/>
    <lineage>
        <taxon>Bacteria</taxon>
        <taxon>Pseudomonadati</taxon>
        <taxon>Thermodesulfobacteriota</taxon>
        <taxon>Desulfobaccia</taxon>
        <taxon>Desulfobaccales</taxon>
        <taxon>Desulfobaccaceae</taxon>
        <taxon>Desulfobacca</taxon>
    </lineage>
</organism>
<dbReference type="Pfam" id="PF00675">
    <property type="entry name" value="Peptidase_M16"/>
    <property type="match status" value="1"/>
</dbReference>
<feature type="domain" description="Peptidase M16 N-terminal" evidence="1">
    <location>
        <begin position="32"/>
        <end position="150"/>
    </location>
</feature>
<evidence type="ECO:0000313" key="3">
    <source>
        <dbReference type="EMBL" id="HHS28338.1"/>
    </source>
</evidence>
<dbReference type="GO" id="GO:0046872">
    <property type="term" value="F:metal ion binding"/>
    <property type="evidence" value="ECO:0007669"/>
    <property type="project" value="InterPro"/>
</dbReference>
<dbReference type="InterPro" id="IPR011765">
    <property type="entry name" value="Pept_M16_N"/>
</dbReference>
<dbReference type="PANTHER" id="PTHR11851:SF224">
    <property type="entry name" value="PROCESSING PROTEASE"/>
    <property type="match status" value="1"/>
</dbReference>
<proteinExistence type="predicted"/>
<comment type="caution">
    <text evidence="3">The sequence shown here is derived from an EMBL/GenBank/DDBJ whole genome shotgun (WGS) entry which is preliminary data.</text>
</comment>
<dbReference type="SUPFAM" id="SSF63411">
    <property type="entry name" value="LuxS/MPP-like metallohydrolase"/>
    <property type="match status" value="2"/>
</dbReference>
<dbReference type="Gene3D" id="3.30.830.10">
    <property type="entry name" value="Metalloenzyme, LuxS/M16 peptidase-like"/>
    <property type="match status" value="2"/>
</dbReference>
<dbReference type="InterPro" id="IPR007863">
    <property type="entry name" value="Peptidase_M16_C"/>
</dbReference>